<sequence>MAIGQQAGEKHALHAVVGITGDIAVINTIHIRLGQATPQEVVVEEAKVAVVTEA</sequence>
<gene>
    <name evidence="1" type="ORF">ACFOOI_12020</name>
</gene>
<organism evidence="1 2">
    <name type="scientific">Lacihabitans lacunae</name>
    <dbReference type="NCBI Taxonomy" id="1028214"/>
    <lineage>
        <taxon>Bacteria</taxon>
        <taxon>Pseudomonadati</taxon>
        <taxon>Bacteroidota</taxon>
        <taxon>Cytophagia</taxon>
        <taxon>Cytophagales</taxon>
        <taxon>Leadbetterellaceae</taxon>
        <taxon>Lacihabitans</taxon>
    </lineage>
</organism>
<dbReference type="EMBL" id="JBHRYQ010000001">
    <property type="protein sequence ID" value="MFC3811382.1"/>
    <property type="molecule type" value="Genomic_DNA"/>
</dbReference>
<comment type="caution">
    <text evidence="1">The sequence shown here is derived from an EMBL/GenBank/DDBJ whole genome shotgun (WGS) entry which is preliminary data.</text>
</comment>
<protein>
    <submittedName>
        <fullName evidence="1">Uncharacterized protein</fullName>
    </submittedName>
</protein>
<dbReference type="Proteomes" id="UP001595616">
    <property type="component" value="Unassembled WGS sequence"/>
</dbReference>
<reference evidence="2" key="1">
    <citation type="journal article" date="2019" name="Int. J. Syst. Evol. Microbiol.">
        <title>The Global Catalogue of Microorganisms (GCM) 10K type strain sequencing project: providing services to taxonomists for standard genome sequencing and annotation.</title>
        <authorList>
            <consortium name="The Broad Institute Genomics Platform"/>
            <consortium name="The Broad Institute Genome Sequencing Center for Infectious Disease"/>
            <person name="Wu L."/>
            <person name="Ma J."/>
        </authorList>
    </citation>
    <scope>NUCLEOTIDE SEQUENCE [LARGE SCALE GENOMIC DNA]</scope>
    <source>
        <strain evidence="2">CECT 7956</strain>
    </source>
</reference>
<keyword evidence="2" id="KW-1185">Reference proteome</keyword>
<name>A0ABV7YX02_9BACT</name>
<evidence type="ECO:0000313" key="2">
    <source>
        <dbReference type="Proteomes" id="UP001595616"/>
    </source>
</evidence>
<evidence type="ECO:0000313" key="1">
    <source>
        <dbReference type="EMBL" id="MFC3811382.1"/>
    </source>
</evidence>
<dbReference type="RefSeq" id="WP_379838223.1">
    <property type="nucleotide sequence ID" value="NZ_JBHRYQ010000001.1"/>
</dbReference>
<accession>A0ABV7YX02</accession>
<proteinExistence type="predicted"/>